<gene>
    <name evidence="1" type="ORF">LSG31_11635</name>
</gene>
<reference evidence="1" key="1">
    <citation type="submission" date="2021-12" db="EMBL/GenBank/DDBJ databases">
        <title>Alicyclobacillaceae gen. nov., sp. nov., isolated from chalcocite enrichment system.</title>
        <authorList>
            <person name="Jiang Z."/>
        </authorList>
    </citation>
    <scope>NUCLEOTIDE SEQUENCE</scope>
    <source>
        <strain evidence="1">MYW30-H2</strain>
    </source>
</reference>
<dbReference type="Proteomes" id="UP000830167">
    <property type="component" value="Chromosome"/>
</dbReference>
<dbReference type="EMBL" id="CP089291">
    <property type="protein sequence ID" value="UOF92841.1"/>
    <property type="molecule type" value="Genomic_DNA"/>
</dbReference>
<sequence>MLHFESTGSAEIVVKAGSSSDPDFIIADILGMTVADVLIKLFERGYAIRHISDHYLVCLTQGYKKEKKFAKLRKKNKR</sequence>
<evidence type="ECO:0000313" key="1">
    <source>
        <dbReference type="EMBL" id="UOF92841.1"/>
    </source>
</evidence>
<accession>A0ABY4CUC0</accession>
<keyword evidence="2" id="KW-1185">Reference proteome</keyword>
<evidence type="ECO:0000313" key="2">
    <source>
        <dbReference type="Proteomes" id="UP000830167"/>
    </source>
</evidence>
<name>A0ABY4CUC0_9BACL</name>
<protein>
    <submittedName>
        <fullName evidence="1">Uncharacterized protein</fullName>
    </submittedName>
</protein>
<proteinExistence type="predicted"/>
<organism evidence="1 2">
    <name type="scientific">Fodinisporobacter ferrooxydans</name>
    <dbReference type="NCBI Taxonomy" id="2901836"/>
    <lineage>
        <taxon>Bacteria</taxon>
        <taxon>Bacillati</taxon>
        <taxon>Bacillota</taxon>
        <taxon>Bacilli</taxon>
        <taxon>Bacillales</taxon>
        <taxon>Alicyclobacillaceae</taxon>
        <taxon>Fodinisporobacter</taxon>
    </lineage>
</organism>
<dbReference type="RefSeq" id="WP_347439495.1">
    <property type="nucleotide sequence ID" value="NZ_CP089291.1"/>
</dbReference>